<dbReference type="AlphaFoldDB" id="A0A0F9A9N5"/>
<proteinExistence type="predicted"/>
<organism evidence="1">
    <name type="scientific">marine sediment metagenome</name>
    <dbReference type="NCBI Taxonomy" id="412755"/>
    <lineage>
        <taxon>unclassified sequences</taxon>
        <taxon>metagenomes</taxon>
        <taxon>ecological metagenomes</taxon>
    </lineage>
</organism>
<dbReference type="EMBL" id="LAZR01055947">
    <property type="protein sequence ID" value="KKK75264.1"/>
    <property type="molecule type" value="Genomic_DNA"/>
</dbReference>
<protein>
    <submittedName>
        <fullName evidence="1">Uncharacterized protein</fullName>
    </submittedName>
</protein>
<reference evidence="1" key="1">
    <citation type="journal article" date="2015" name="Nature">
        <title>Complex archaea that bridge the gap between prokaryotes and eukaryotes.</title>
        <authorList>
            <person name="Spang A."/>
            <person name="Saw J.H."/>
            <person name="Jorgensen S.L."/>
            <person name="Zaremba-Niedzwiedzka K."/>
            <person name="Martijn J."/>
            <person name="Lind A.E."/>
            <person name="van Eijk R."/>
            <person name="Schleper C."/>
            <person name="Guy L."/>
            <person name="Ettema T.J."/>
        </authorList>
    </citation>
    <scope>NUCLEOTIDE SEQUENCE</scope>
</reference>
<name>A0A0F9A9N5_9ZZZZ</name>
<comment type="caution">
    <text evidence="1">The sequence shown here is derived from an EMBL/GenBank/DDBJ whole genome shotgun (WGS) entry which is preliminary data.</text>
</comment>
<sequence>MQTLQVEVAIAQEDIATCGKLKGFVNDAALMIGGAHYVSGSLIFRGFIGVRGEDRLFHGAYQFEVAEDDCIEDAKPTDFGMIPGVHKNPEAQSSCEVEVIHSGVDYKGNGDE</sequence>
<accession>A0A0F9A9N5</accession>
<gene>
    <name evidence="1" type="ORF">LCGC14_2875440</name>
</gene>
<evidence type="ECO:0000313" key="1">
    <source>
        <dbReference type="EMBL" id="KKK75264.1"/>
    </source>
</evidence>